<dbReference type="SUPFAM" id="SSF90123">
    <property type="entry name" value="ABC transporter transmembrane region"/>
    <property type="match status" value="1"/>
</dbReference>
<evidence type="ECO:0000256" key="1">
    <source>
        <dbReference type="ARBA" id="ARBA00004651"/>
    </source>
</evidence>
<dbReference type="GO" id="GO:0140359">
    <property type="term" value="F:ABC-type transporter activity"/>
    <property type="evidence" value="ECO:0007669"/>
    <property type="project" value="InterPro"/>
</dbReference>
<evidence type="ECO:0000259" key="6">
    <source>
        <dbReference type="PROSITE" id="PS50929"/>
    </source>
</evidence>
<comment type="subcellular location">
    <subcellularLocation>
        <location evidence="1">Cell membrane</location>
        <topology evidence="1">Multi-pass membrane protein</topology>
    </subcellularLocation>
</comment>
<dbReference type="PROSITE" id="PS50929">
    <property type="entry name" value="ABC_TM1F"/>
    <property type="match status" value="1"/>
</dbReference>
<dbReference type="KEGG" id="ege:EM595_p0342"/>
<dbReference type="AlphaFoldDB" id="A0A0U5LC17"/>
<dbReference type="InterPro" id="IPR036640">
    <property type="entry name" value="ABC1_TM_sf"/>
</dbReference>
<dbReference type="InterPro" id="IPR011527">
    <property type="entry name" value="ABC1_TM_dom"/>
</dbReference>
<dbReference type="GO" id="GO:0005524">
    <property type="term" value="F:ATP binding"/>
    <property type="evidence" value="ECO:0007669"/>
    <property type="project" value="InterPro"/>
</dbReference>
<keyword evidence="3 5" id="KW-1133">Transmembrane helix</keyword>
<dbReference type="PATRIC" id="fig|1619313.3.peg.3961"/>
<feature type="transmembrane region" description="Helical" evidence="5">
    <location>
        <begin position="234"/>
        <end position="256"/>
    </location>
</feature>
<keyword evidence="8" id="KW-1185">Reference proteome</keyword>
<feature type="transmembrane region" description="Helical" evidence="5">
    <location>
        <begin position="142"/>
        <end position="160"/>
    </location>
</feature>
<proteinExistence type="predicted"/>
<gene>
    <name evidence="7" type="ORF">EM595_p0342</name>
</gene>
<keyword evidence="2 5" id="KW-0812">Transmembrane</keyword>
<accession>A0A0U5LC17</accession>
<dbReference type="Gene3D" id="1.20.1560.10">
    <property type="entry name" value="ABC transporter type 1, transmembrane domain"/>
    <property type="match status" value="1"/>
</dbReference>
<dbReference type="Pfam" id="PF13748">
    <property type="entry name" value="ABC_membrane_3"/>
    <property type="match status" value="1"/>
</dbReference>
<dbReference type="GO" id="GO:0005886">
    <property type="term" value="C:plasma membrane"/>
    <property type="evidence" value="ECO:0007669"/>
    <property type="project" value="UniProtKB-SubCell"/>
</dbReference>
<reference evidence="8" key="1">
    <citation type="submission" date="2015-11" db="EMBL/GenBank/DDBJ databases">
        <authorList>
            <person name="Blom J."/>
        </authorList>
    </citation>
    <scope>NUCLEOTIDE SEQUENCE [LARGE SCALE GENOMIC DNA]</scope>
    <source>
        <plasmid evidence="8">pEM01</plasmid>
    </source>
</reference>
<evidence type="ECO:0000256" key="5">
    <source>
        <dbReference type="SAM" id="Phobius"/>
    </source>
</evidence>
<evidence type="ECO:0000313" key="7">
    <source>
        <dbReference type="EMBL" id="CUU26039.1"/>
    </source>
</evidence>
<dbReference type="EMBL" id="LN907828">
    <property type="protein sequence ID" value="CUU26039.1"/>
    <property type="molecule type" value="Genomic_DNA"/>
</dbReference>
<name>A0A0U5LC17_9GAMM</name>
<organism evidence="7 8">
    <name type="scientific">Duffyella gerundensis</name>
    <dbReference type="NCBI Taxonomy" id="1619313"/>
    <lineage>
        <taxon>Bacteria</taxon>
        <taxon>Pseudomonadati</taxon>
        <taxon>Pseudomonadota</taxon>
        <taxon>Gammaproteobacteria</taxon>
        <taxon>Enterobacterales</taxon>
        <taxon>Erwiniaceae</taxon>
        <taxon>Duffyella</taxon>
    </lineage>
</organism>
<sequence>MLTESGTMQTPEKTAPLIPSRSAALTLKLLGRRHGKKLILTLLLVVAENVVYLLYPLLAGFAINAIIAGNALHAVFYAAMVFTMWALGAARRSVDTRTFARIYAELAVPVIVAQRLDKQSASTVAARVALSREFVDFFEKHLPVLITSLASISGAAIMLLVIELQTGLACLAILLFFACFLPGFTRKNEALYTRLNNRLEREVAFVSAAPSSSLTRHYRVLAGLRIRLSDREAIGYLSIGTVTALLFASTIFVMSARGGQEAGHIYSVMTYMWMFAMSLDDAPQLLEKYSQLKDIGKRVNTGLV</sequence>
<evidence type="ECO:0000256" key="3">
    <source>
        <dbReference type="ARBA" id="ARBA00022989"/>
    </source>
</evidence>
<feature type="domain" description="ABC transmembrane type-1" evidence="6">
    <location>
        <begin position="39"/>
        <end position="291"/>
    </location>
</feature>
<feature type="transmembrane region" description="Helical" evidence="5">
    <location>
        <begin position="38"/>
        <end position="55"/>
    </location>
</feature>
<geneLocation type="plasmid" evidence="8">
    <name>pEM01</name>
</geneLocation>
<protein>
    <submittedName>
        <fullName evidence="7">Putative integral membrane protein</fullName>
    </submittedName>
</protein>
<keyword evidence="4 5" id="KW-0472">Membrane</keyword>
<evidence type="ECO:0000313" key="8">
    <source>
        <dbReference type="Proteomes" id="UP000059419"/>
    </source>
</evidence>
<evidence type="ECO:0000256" key="2">
    <source>
        <dbReference type="ARBA" id="ARBA00022692"/>
    </source>
</evidence>
<feature type="transmembrane region" description="Helical" evidence="5">
    <location>
        <begin position="166"/>
        <end position="184"/>
    </location>
</feature>
<evidence type="ECO:0000256" key="4">
    <source>
        <dbReference type="ARBA" id="ARBA00023136"/>
    </source>
</evidence>
<feature type="transmembrane region" description="Helical" evidence="5">
    <location>
        <begin position="61"/>
        <end position="87"/>
    </location>
</feature>
<dbReference type="Proteomes" id="UP000059419">
    <property type="component" value="Plasmid pEM01"/>
</dbReference>